<name>A0A1M6MVX9_9FIRM</name>
<protein>
    <recommendedName>
        <fullName evidence="2">DUF4367 domain-containing protein</fullName>
    </recommendedName>
</protein>
<dbReference type="STRING" id="1121919.SAMN02745975_03107"/>
<evidence type="ECO:0000259" key="2">
    <source>
        <dbReference type="Pfam" id="PF14285"/>
    </source>
</evidence>
<evidence type="ECO:0000313" key="3">
    <source>
        <dbReference type="EMBL" id="SHJ87566.1"/>
    </source>
</evidence>
<keyword evidence="1" id="KW-0812">Transmembrane</keyword>
<dbReference type="Proteomes" id="UP000184536">
    <property type="component" value="Unassembled WGS sequence"/>
</dbReference>
<evidence type="ECO:0000256" key="1">
    <source>
        <dbReference type="SAM" id="Phobius"/>
    </source>
</evidence>
<dbReference type="AlphaFoldDB" id="A0A1M6MVX9"/>
<feature type="domain" description="DUF4367" evidence="2">
    <location>
        <begin position="131"/>
        <end position="239"/>
    </location>
</feature>
<dbReference type="RefSeq" id="WP_110942146.1">
    <property type="nucleotide sequence ID" value="NZ_FQZV01000049.1"/>
</dbReference>
<evidence type="ECO:0000313" key="4">
    <source>
        <dbReference type="Proteomes" id="UP000184536"/>
    </source>
</evidence>
<dbReference type="InterPro" id="IPR025377">
    <property type="entry name" value="DUF4367"/>
</dbReference>
<reference evidence="4" key="1">
    <citation type="submission" date="2016-11" db="EMBL/GenBank/DDBJ databases">
        <authorList>
            <person name="Varghese N."/>
            <person name="Submissions S."/>
        </authorList>
    </citation>
    <scope>NUCLEOTIDE SEQUENCE [LARGE SCALE GENOMIC DNA]</scope>
    <source>
        <strain evidence="4">DSM 17957</strain>
    </source>
</reference>
<dbReference type="OrthoDB" id="1951928at2"/>
<keyword evidence="4" id="KW-1185">Reference proteome</keyword>
<sequence>MYKNNQDKNITRAVNESLNDISVPDLDDVWNNVHKHIEKDRSPKVNKKMMVVAASVILTLLLNLYSQNEGHADFLKGLNIFKRISGQITDVQIGKENPSSSGSSSVEIHDPTEYNMPIERIKEVSSFYVSEPSYLPPDYTLKESWMVQYGKKTLETRLIYENSENTLELTQNPLVGEHVMNIKLNNAEADIFEEKVKGITYAIISFRDGELKVIWDNNEIKYTLVGYLGKDEAMKVATSTK</sequence>
<gene>
    <name evidence="3" type="ORF">SAMN02745975_03107</name>
</gene>
<accession>A0A1M6MVX9</accession>
<dbReference type="EMBL" id="FQZV01000049">
    <property type="protein sequence ID" value="SHJ87566.1"/>
    <property type="molecule type" value="Genomic_DNA"/>
</dbReference>
<keyword evidence="1" id="KW-0472">Membrane</keyword>
<feature type="transmembrane region" description="Helical" evidence="1">
    <location>
        <begin position="49"/>
        <end position="66"/>
    </location>
</feature>
<dbReference type="Pfam" id="PF14285">
    <property type="entry name" value="DUF4367"/>
    <property type="match status" value="1"/>
</dbReference>
<proteinExistence type="predicted"/>
<keyword evidence="1" id="KW-1133">Transmembrane helix</keyword>
<organism evidence="3 4">
    <name type="scientific">Geosporobacter subterraneus DSM 17957</name>
    <dbReference type="NCBI Taxonomy" id="1121919"/>
    <lineage>
        <taxon>Bacteria</taxon>
        <taxon>Bacillati</taxon>
        <taxon>Bacillota</taxon>
        <taxon>Clostridia</taxon>
        <taxon>Peptostreptococcales</taxon>
        <taxon>Thermotaleaceae</taxon>
        <taxon>Geosporobacter</taxon>
    </lineage>
</organism>